<protein>
    <submittedName>
        <fullName evidence="1">Uncharacterized protein</fullName>
    </submittedName>
</protein>
<proteinExistence type="predicted"/>
<gene>
    <name evidence="1" type="ORF">B0H64DRAFT_369165</name>
</gene>
<keyword evidence="2" id="KW-1185">Reference proteome</keyword>
<evidence type="ECO:0000313" key="2">
    <source>
        <dbReference type="Proteomes" id="UP001278766"/>
    </source>
</evidence>
<accession>A0AAE0LWC3</accession>
<sequence length="145" mass="15838">MSGTLGQRFRQSPGSYITETVINNVVVNQEFTVSAVMNLPVGRGDQRPEISGCLSLTRASDTGNLVSEHLDRGYASSTVAAESSVVGGNYVMTFTWSDCRIRRADQYRLIFVFDGTLPTGESIRDVNHWSPPFSCNDPTPMVNGV</sequence>
<dbReference type="RefSeq" id="XP_062663354.1">
    <property type="nucleotide sequence ID" value="XM_062802005.1"/>
</dbReference>
<dbReference type="EMBL" id="JAUEPN010000001">
    <property type="protein sequence ID" value="KAK3299840.1"/>
    <property type="molecule type" value="Genomic_DNA"/>
</dbReference>
<dbReference type="AlphaFoldDB" id="A0AAE0LWC3"/>
<reference evidence="1" key="2">
    <citation type="submission" date="2023-06" db="EMBL/GenBank/DDBJ databases">
        <authorList>
            <consortium name="Lawrence Berkeley National Laboratory"/>
            <person name="Haridas S."/>
            <person name="Hensen N."/>
            <person name="Bonometti L."/>
            <person name="Westerberg I."/>
            <person name="Brannstrom I.O."/>
            <person name="Guillou S."/>
            <person name="Cros-Aarteil S."/>
            <person name="Calhoun S."/>
            <person name="Kuo A."/>
            <person name="Mondo S."/>
            <person name="Pangilinan J."/>
            <person name="Riley R."/>
            <person name="Labutti K."/>
            <person name="Andreopoulos B."/>
            <person name="Lipzen A."/>
            <person name="Chen C."/>
            <person name="Yanf M."/>
            <person name="Daum C."/>
            <person name="Ng V."/>
            <person name="Clum A."/>
            <person name="Steindorff A."/>
            <person name="Ohm R."/>
            <person name="Martin F."/>
            <person name="Silar P."/>
            <person name="Natvig D."/>
            <person name="Lalanne C."/>
            <person name="Gautier V."/>
            <person name="Ament-Velasquez S.L."/>
            <person name="Kruys A."/>
            <person name="Hutchinson M.I."/>
            <person name="Powell A.J."/>
            <person name="Barry K."/>
            <person name="Miller A.N."/>
            <person name="Grigoriev I.V."/>
            <person name="Debuchy R."/>
            <person name="Gladieux P."/>
            <person name="Thoren M.H."/>
            <person name="Johannesson H."/>
        </authorList>
    </citation>
    <scope>NUCLEOTIDE SEQUENCE</scope>
    <source>
        <strain evidence="1">CBS 168.71</strain>
    </source>
</reference>
<dbReference type="GeneID" id="87838953"/>
<name>A0AAE0LWC3_9PEZI</name>
<reference evidence="1" key="1">
    <citation type="journal article" date="2023" name="Mol. Phylogenet. Evol.">
        <title>Genome-scale phylogeny and comparative genomics of the fungal order Sordariales.</title>
        <authorList>
            <person name="Hensen N."/>
            <person name="Bonometti L."/>
            <person name="Westerberg I."/>
            <person name="Brannstrom I.O."/>
            <person name="Guillou S."/>
            <person name="Cros-Aarteil S."/>
            <person name="Calhoun S."/>
            <person name="Haridas S."/>
            <person name="Kuo A."/>
            <person name="Mondo S."/>
            <person name="Pangilinan J."/>
            <person name="Riley R."/>
            <person name="LaButti K."/>
            <person name="Andreopoulos B."/>
            <person name="Lipzen A."/>
            <person name="Chen C."/>
            <person name="Yan M."/>
            <person name="Daum C."/>
            <person name="Ng V."/>
            <person name="Clum A."/>
            <person name="Steindorff A."/>
            <person name="Ohm R.A."/>
            <person name="Martin F."/>
            <person name="Silar P."/>
            <person name="Natvig D.O."/>
            <person name="Lalanne C."/>
            <person name="Gautier V."/>
            <person name="Ament-Velasquez S.L."/>
            <person name="Kruys A."/>
            <person name="Hutchinson M.I."/>
            <person name="Powell A.J."/>
            <person name="Barry K."/>
            <person name="Miller A.N."/>
            <person name="Grigoriev I.V."/>
            <person name="Debuchy R."/>
            <person name="Gladieux P."/>
            <person name="Hiltunen Thoren M."/>
            <person name="Johannesson H."/>
        </authorList>
    </citation>
    <scope>NUCLEOTIDE SEQUENCE</scope>
    <source>
        <strain evidence="1">CBS 168.71</strain>
    </source>
</reference>
<dbReference type="Proteomes" id="UP001278766">
    <property type="component" value="Unassembled WGS sequence"/>
</dbReference>
<evidence type="ECO:0000313" key="1">
    <source>
        <dbReference type="EMBL" id="KAK3299840.1"/>
    </source>
</evidence>
<organism evidence="1 2">
    <name type="scientific">Chaetomium fimeti</name>
    <dbReference type="NCBI Taxonomy" id="1854472"/>
    <lineage>
        <taxon>Eukaryota</taxon>
        <taxon>Fungi</taxon>
        <taxon>Dikarya</taxon>
        <taxon>Ascomycota</taxon>
        <taxon>Pezizomycotina</taxon>
        <taxon>Sordariomycetes</taxon>
        <taxon>Sordariomycetidae</taxon>
        <taxon>Sordariales</taxon>
        <taxon>Chaetomiaceae</taxon>
        <taxon>Chaetomium</taxon>
    </lineage>
</organism>
<comment type="caution">
    <text evidence="1">The sequence shown here is derived from an EMBL/GenBank/DDBJ whole genome shotgun (WGS) entry which is preliminary data.</text>
</comment>